<dbReference type="Pfam" id="PF03572">
    <property type="entry name" value="Peptidase_S41"/>
    <property type="match status" value="1"/>
</dbReference>
<accession>A0A401UEA1</accession>
<organism evidence="2 3">
    <name type="scientific">Chryseotalea sanaruensis</name>
    <dbReference type="NCBI Taxonomy" id="2482724"/>
    <lineage>
        <taxon>Bacteria</taxon>
        <taxon>Pseudomonadati</taxon>
        <taxon>Bacteroidota</taxon>
        <taxon>Cytophagia</taxon>
        <taxon>Cytophagales</taxon>
        <taxon>Chryseotaleaceae</taxon>
        <taxon>Chryseotalea</taxon>
    </lineage>
</organism>
<dbReference type="InterPro" id="IPR029045">
    <property type="entry name" value="ClpP/crotonase-like_dom_sf"/>
</dbReference>
<evidence type="ECO:0000313" key="3">
    <source>
        <dbReference type="Proteomes" id="UP000288227"/>
    </source>
</evidence>
<dbReference type="EMBL" id="BHXQ01000007">
    <property type="protein sequence ID" value="GCC53236.1"/>
    <property type="molecule type" value="Genomic_DNA"/>
</dbReference>
<dbReference type="SMART" id="SM00245">
    <property type="entry name" value="TSPc"/>
    <property type="match status" value="1"/>
</dbReference>
<evidence type="ECO:0000259" key="1">
    <source>
        <dbReference type="SMART" id="SM00245"/>
    </source>
</evidence>
<keyword evidence="3" id="KW-1185">Reference proteome</keyword>
<name>A0A401UEA1_9BACT</name>
<comment type="caution">
    <text evidence="2">The sequence shown here is derived from an EMBL/GenBank/DDBJ whole genome shotgun (WGS) entry which is preliminary data.</text>
</comment>
<dbReference type="GO" id="GO:0008236">
    <property type="term" value="F:serine-type peptidase activity"/>
    <property type="evidence" value="ECO:0007669"/>
    <property type="project" value="InterPro"/>
</dbReference>
<reference evidence="2 3" key="1">
    <citation type="submission" date="2018-11" db="EMBL/GenBank/DDBJ databases">
        <title>Chryseotalea sanarue gen. nov., sp., nov., a member of the family Cytophagaceae, isolated from a brackish lake in Hamamatsu Japan.</title>
        <authorList>
            <person name="Maejima Y."/>
            <person name="Iino T."/>
            <person name="Muraguchi Y."/>
            <person name="Fukuda K."/>
            <person name="Ohkuma M."/>
            <person name="Moriuchi R."/>
            <person name="Dohra H."/>
            <person name="Kimbara K."/>
            <person name="Shintani M."/>
        </authorList>
    </citation>
    <scope>NUCLEOTIDE SEQUENCE [LARGE SCALE GENOMIC DNA]</scope>
    <source>
        <strain evidence="2 3">Ys</strain>
    </source>
</reference>
<dbReference type="Proteomes" id="UP000288227">
    <property type="component" value="Unassembled WGS sequence"/>
</dbReference>
<gene>
    <name evidence="2" type="ORF">SanaruYs_34790</name>
</gene>
<dbReference type="Gene3D" id="3.90.226.10">
    <property type="entry name" value="2-enoyl-CoA Hydratase, Chain A, domain 1"/>
    <property type="match status" value="1"/>
</dbReference>
<dbReference type="CDD" id="cd06567">
    <property type="entry name" value="Peptidase_S41"/>
    <property type="match status" value="1"/>
</dbReference>
<dbReference type="GO" id="GO:0007165">
    <property type="term" value="P:signal transduction"/>
    <property type="evidence" value="ECO:0007669"/>
    <property type="project" value="TreeGrafter"/>
</dbReference>
<dbReference type="GO" id="GO:0006508">
    <property type="term" value="P:proteolysis"/>
    <property type="evidence" value="ECO:0007669"/>
    <property type="project" value="InterPro"/>
</dbReference>
<dbReference type="GO" id="GO:0004175">
    <property type="term" value="F:endopeptidase activity"/>
    <property type="evidence" value="ECO:0007669"/>
    <property type="project" value="TreeGrafter"/>
</dbReference>
<feature type="domain" description="Tail specific protease" evidence="1">
    <location>
        <begin position="404"/>
        <end position="598"/>
    </location>
</feature>
<dbReference type="SUPFAM" id="SSF52096">
    <property type="entry name" value="ClpP/crotonase"/>
    <property type="match status" value="1"/>
</dbReference>
<evidence type="ECO:0000313" key="2">
    <source>
        <dbReference type="EMBL" id="GCC53236.1"/>
    </source>
</evidence>
<sequence>MGINLIAQPKAISYKSITKQKINALSGIQNKKEFCFPKDDSCVGVEINDKLESKELISLAEDHFGWDSGEYYSISIALNEPSVPKSGLRLTTALHVKNISKYLIILHVENSGWFAKEFSISDNGFIPPTSTYVETWDVSDTKLVDELKEITIRSISIIYQKSSFKTHSNFTIGELTIQEYYSHQIGQNIPWIDSIMNNSYSYSKMFDEYSLWCSKQFDNGTLPTFESFGLIEGYLSSTVDFQISDTEVATHFKKLMVALIDKYPFHVERGLNKSKLKLKMDSIFTHNTKNPKNLFEAIQGFIKTNINDPHFAVVYIDESDDASLPTLKLPLAIKEVAGQHVIAAVYNDKLKQSIPLGSIVQTVNGKSLEKGIENYNEYFLLGKDTLRLGLEDLNSVYGELKEVKVPLNISIARDQRFVTKHGEAKYLNDSTFYLRFNNWSGNNFYHILNNSDKIRKSNGLIIDLRGNGGGYGSDVYACLSLFLNQLKQIGNVEYPWFKESIIITPAKRNFRFFEDLSVAILVDASTACASEIFLIGIRDRNNVFVVGDENTMGAIASPTLYRYPNGLSVLAHTSIRRYNYEGTYYSEGIGIRPDVFVSKTHARDLKPYDDKVLKAAKSVLSFNQMTE</sequence>
<dbReference type="GO" id="GO:0030288">
    <property type="term" value="C:outer membrane-bounded periplasmic space"/>
    <property type="evidence" value="ECO:0007669"/>
    <property type="project" value="TreeGrafter"/>
</dbReference>
<dbReference type="InterPro" id="IPR005151">
    <property type="entry name" value="Tail-specific_protease"/>
</dbReference>
<proteinExistence type="predicted"/>
<dbReference type="AlphaFoldDB" id="A0A401UEA1"/>
<protein>
    <recommendedName>
        <fullName evidence="1">Tail specific protease domain-containing protein</fullName>
    </recommendedName>
</protein>
<dbReference type="PANTHER" id="PTHR32060:SF30">
    <property type="entry name" value="CARBOXY-TERMINAL PROCESSING PROTEASE CTPA"/>
    <property type="match status" value="1"/>
</dbReference>
<dbReference type="PANTHER" id="PTHR32060">
    <property type="entry name" value="TAIL-SPECIFIC PROTEASE"/>
    <property type="match status" value="1"/>
</dbReference>